<keyword evidence="6" id="KW-0408">Iron</keyword>
<dbReference type="Gene3D" id="1.10.630.10">
    <property type="entry name" value="Cytochrome P450"/>
    <property type="match status" value="1"/>
</dbReference>
<dbReference type="InterPro" id="IPR036396">
    <property type="entry name" value="Cyt_P450_sf"/>
</dbReference>
<dbReference type="Pfam" id="PF00227">
    <property type="entry name" value="Proteasome"/>
    <property type="match status" value="1"/>
</dbReference>
<comment type="similarity">
    <text evidence="2">Belongs to the cytochrome P450 family.</text>
</comment>
<keyword evidence="8" id="KW-0472">Membrane</keyword>
<evidence type="ECO:0000256" key="3">
    <source>
        <dbReference type="ARBA" id="ARBA00022617"/>
    </source>
</evidence>
<evidence type="ECO:0000256" key="4">
    <source>
        <dbReference type="ARBA" id="ARBA00022723"/>
    </source>
</evidence>
<evidence type="ECO:0000256" key="5">
    <source>
        <dbReference type="ARBA" id="ARBA00023002"/>
    </source>
</evidence>
<dbReference type="SUPFAM" id="SSF48264">
    <property type="entry name" value="Cytochrome P450"/>
    <property type="match status" value="1"/>
</dbReference>
<dbReference type="EMBL" id="RCHU01001221">
    <property type="protein sequence ID" value="TKR66296.1"/>
    <property type="molecule type" value="Genomic_DNA"/>
</dbReference>
<keyword evidence="8" id="KW-1133">Transmembrane helix</keyword>
<keyword evidence="8" id="KW-0812">Transmembrane</keyword>
<dbReference type="PANTHER" id="PTHR24296">
    <property type="entry name" value="CYTOCHROME P450"/>
    <property type="match status" value="1"/>
</dbReference>
<dbReference type="CDD" id="cd11064">
    <property type="entry name" value="CYP86A"/>
    <property type="match status" value="1"/>
</dbReference>
<evidence type="ECO:0000313" key="9">
    <source>
        <dbReference type="EMBL" id="TKR66296.1"/>
    </source>
</evidence>
<name>A0A4U5MB02_POPAL</name>
<evidence type="ECO:0000256" key="7">
    <source>
        <dbReference type="ARBA" id="ARBA00023033"/>
    </source>
</evidence>
<feature type="transmembrane region" description="Helical" evidence="8">
    <location>
        <begin position="20"/>
        <end position="38"/>
    </location>
</feature>
<dbReference type="GO" id="GO:0004497">
    <property type="term" value="F:monooxygenase activity"/>
    <property type="evidence" value="ECO:0007669"/>
    <property type="project" value="UniProtKB-KW"/>
</dbReference>
<dbReference type="STRING" id="43335.A0A4U5MB02"/>
<protein>
    <submittedName>
        <fullName evidence="9">Cytochrome P450 family protein</fullName>
    </submittedName>
</protein>
<dbReference type="GO" id="GO:0020037">
    <property type="term" value="F:heme binding"/>
    <property type="evidence" value="ECO:0007669"/>
    <property type="project" value="InterPro"/>
</dbReference>
<reference evidence="9" key="1">
    <citation type="submission" date="2018-10" db="EMBL/GenBank/DDBJ databases">
        <title>Population genomic analysis revealed the cold adaptation of white poplar.</title>
        <authorList>
            <person name="Liu Y.-J."/>
        </authorList>
    </citation>
    <scope>NUCLEOTIDE SEQUENCE [LARGE SCALE GENOMIC DNA]</scope>
    <source>
        <strain evidence="9">PAL-ZL1</strain>
    </source>
</reference>
<keyword evidence="5" id="KW-0560">Oxidoreductase</keyword>
<dbReference type="InterPro" id="IPR001353">
    <property type="entry name" value="Proteasome_sua/b"/>
</dbReference>
<dbReference type="Pfam" id="PF00067">
    <property type="entry name" value="p450"/>
    <property type="match status" value="1"/>
</dbReference>
<dbReference type="SUPFAM" id="SSF56235">
    <property type="entry name" value="N-terminal nucleophile aminohydrolases (Ntn hydrolases)"/>
    <property type="match status" value="1"/>
</dbReference>
<comment type="caution">
    <text evidence="9">The sequence shown here is derived from an EMBL/GenBank/DDBJ whole genome shotgun (WGS) entry which is preliminary data.</text>
</comment>
<gene>
    <name evidence="9" type="ORF">D5086_0000313730</name>
</gene>
<dbReference type="GO" id="GO:0005506">
    <property type="term" value="F:iron ion binding"/>
    <property type="evidence" value="ECO:0007669"/>
    <property type="project" value="InterPro"/>
</dbReference>
<keyword evidence="3" id="KW-0349">Heme</keyword>
<keyword evidence="7" id="KW-0503">Monooxygenase</keyword>
<dbReference type="InterPro" id="IPR001128">
    <property type="entry name" value="Cyt_P450"/>
</dbReference>
<keyword evidence="4" id="KW-0479">Metal-binding</keyword>
<dbReference type="AlphaFoldDB" id="A0A4U5MB02"/>
<sequence length="608" mass="68948">MEREPTTATNFLFSATQWMYIHSSLWDASLALLGLFVFRCINERLTNKGPMLWPVLGILPTMFLHINDMYNFVTRALSRAGGTFHHKGMWMGGAYGVATSDPSNVAYILKTNFKNFPKGKYFRDRFRDLLGDGIFNVDDELWREQRQLVKAEMHSSRFIEHSLQTMQDLLHQKLLKLTEKLVKSGDSFDLQEVLLRFTFDNICTAAFGVDPGCLALDFPEVPFAKAFEKATELTLFRFLIPPFIWKPMKFFGIGYEKALKEAVAIVHDFAEKTVKGRRDEARKHGSLGHQSDLLSRLIEIEYTGRGKKLQFPDKYFRDLCVNFILAGRDTTSVALTWFFWLVHGNPEVENRILCEINDILSLRETQTKDEIIFTMEELNKMVYLHAALSESLRLYPSVPTEMKEVAEDDVLPDGSIVKKGARVFYCIFSMARMDSVWGKKLLGVQTREVDQGWKMKMVAASILLSYSVKVVEGHDASPKMTTTLYMKNGLLVTLMPRLSQHNREDKASQTLASQGKSEYKNLTLCSWDGIIPGAYTRAMFKNTVSDRNCEKIHNMAPDFYCCGAGTAGDKEAVTGFQPGMGSLFKSLPYCICSSLNVQLIVSITSLAS</sequence>
<dbReference type="InterPro" id="IPR029055">
    <property type="entry name" value="Ntn_hydrolases_N"/>
</dbReference>
<accession>A0A4U5MB02</accession>
<feature type="transmembrane region" description="Helical" evidence="8">
    <location>
        <begin position="50"/>
        <end position="66"/>
    </location>
</feature>
<evidence type="ECO:0000256" key="8">
    <source>
        <dbReference type="SAM" id="Phobius"/>
    </source>
</evidence>
<dbReference type="Gene3D" id="3.60.20.10">
    <property type="entry name" value="Glutamine Phosphoribosylpyrophosphate, subunit 1, domain 1"/>
    <property type="match status" value="1"/>
</dbReference>
<evidence type="ECO:0000256" key="1">
    <source>
        <dbReference type="ARBA" id="ARBA00001971"/>
    </source>
</evidence>
<dbReference type="GO" id="GO:0051603">
    <property type="term" value="P:proteolysis involved in protein catabolic process"/>
    <property type="evidence" value="ECO:0007669"/>
    <property type="project" value="InterPro"/>
</dbReference>
<evidence type="ECO:0000256" key="6">
    <source>
        <dbReference type="ARBA" id="ARBA00023004"/>
    </source>
</evidence>
<comment type="cofactor">
    <cofactor evidence="1">
        <name>heme</name>
        <dbReference type="ChEBI" id="CHEBI:30413"/>
    </cofactor>
</comment>
<dbReference type="GO" id="GO:0016705">
    <property type="term" value="F:oxidoreductase activity, acting on paired donors, with incorporation or reduction of molecular oxygen"/>
    <property type="evidence" value="ECO:0007669"/>
    <property type="project" value="InterPro"/>
</dbReference>
<evidence type="ECO:0000256" key="2">
    <source>
        <dbReference type="ARBA" id="ARBA00010617"/>
    </source>
</evidence>
<dbReference type="GO" id="GO:0005839">
    <property type="term" value="C:proteasome core complex"/>
    <property type="evidence" value="ECO:0007669"/>
    <property type="project" value="InterPro"/>
</dbReference>
<organism evidence="9">
    <name type="scientific">Populus alba</name>
    <name type="common">White poplar</name>
    <dbReference type="NCBI Taxonomy" id="43335"/>
    <lineage>
        <taxon>Eukaryota</taxon>
        <taxon>Viridiplantae</taxon>
        <taxon>Streptophyta</taxon>
        <taxon>Embryophyta</taxon>
        <taxon>Tracheophyta</taxon>
        <taxon>Spermatophyta</taxon>
        <taxon>Magnoliopsida</taxon>
        <taxon>eudicotyledons</taxon>
        <taxon>Gunneridae</taxon>
        <taxon>Pentapetalae</taxon>
        <taxon>rosids</taxon>
        <taxon>fabids</taxon>
        <taxon>Malpighiales</taxon>
        <taxon>Salicaceae</taxon>
        <taxon>Saliceae</taxon>
        <taxon>Populus</taxon>
    </lineage>
</organism>
<proteinExistence type="inferred from homology"/>